<accession>A0ABT8YQ79</accession>
<evidence type="ECO:0000313" key="1">
    <source>
        <dbReference type="EMBL" id="MDO6965862.1"/>
    </source>
</evidence>
<proteinExistence type="predicted"/>
<dbReference type="RefSeq" id="WP_304377790.1">
    <property type="nucleotide sequence ID" value="NZ_JAUOZU010000013.1"/>
</dbReference>
<gene>
    <name evidence="1" type="ORF">Q4481_18035</name>
</gene>
<name>A0ABT8YQ79_9HYPH</name>
<comment type="caution">
    <text evidence="1">The sequence shown here is derived from an EMBL/GenBank/DDBJ whole genome shotgun (WGS) entry which is preliminary data.</text>
</comment>
<organism evidence="1 2">
    <name type="scientific">Rhizobium alvei</name>
    <dbReference type="NCBI Taxonomy" id="1132659"/>
    <lineage>
        <taxon>Bacteria</taxon>
        <taxon>Pseudomonadati</taxon>
        <taxon>Pseudomonadota</taxon>
        <taxon>Alphaproteobacteria</taxon>
        <taxon>Hyphomicrobiales</taxon>
        <taxon>Rhizobiaceae</taxon>
        <taxon>Rhizobium/Agrobacterium group</taxon>
        <taxon>Rhizobium</taxon>
    </lineage>
</organism>
<reference evidence="1" key="1">
    <citation type="journal article" date="2015" name="Int. J. Syst. Evol. Microbiol.">
        <title>Rhizobium alvei sp. nov., isolated from a freshwater river.</title>
        <authorList>
            <person name="Sheu S.Y."/>
            <person name="Huang H.W."/>
            <person name="Young C.C."/>
            <person name="Chen W.M."/>
        </authorList>
    </citation>
    <scope>NUCLEOTIDE SEQUENCE</scope>
    <source>
        <strain evidence="1">TNR-22</strain>
    </source>
</reference>
<protein>
    <submittedName>
        <fullName evidence="1">Uncharacterized protein</fullName>
    </submittedName>
</protein>
<keyword evidence="2" id="KW-1185">Reference proteome</keyword>
<dbReference type="EMBL" id="JAUOZU010000013">
    <property type="protein sequence ID" value="MDO6965862.1"/>
    <property type="molecule type" value="Genomic_DNA"/>
</dbReference>
<reference evidence="1" key="2">
    <citation type="submission" date="2023-07" db="EMBL/GenBank/DDBJ databases">
        <authorList>
            <person name="Shen H."/>
        </authorList>
    </citation>
    <scope>NUCLEOTIDE SEQUENCE</scope>
    <source>
        <strain evidence="1">TNR-22</strain>
    </source>
</reference>
<dbReference type="Proteomes" id="UP001174932">
    <property type="component" value="Unassembled WGS sequence"/>
</dbReference>
<evidence type="ECO:0000313" key="2">
    <source>
        <dbReference type="Proteomes" id="UP001174932"/>
    </source>
</evidence>
<sequence>MRRFLRIGLAVIALAWNTGLKAETVRVEPDSAVTPGSTIRYRDLVTSLLPDILGDGSKADVTPGKGIRHIGGADMLAYTVQTEPQSISRLDFVSPAGKRALILFDFGTAEDAAQSVAILGLYDLAGEPKLLDAADVGYDRFTSFQAPEIAFAAPDAPVTFFRSSHLNAGEEYVQTSLVSLAGDRINLIDSIGTMNWNGCAWSIMSDLGFRATSGTIRATIHIRKTKLDGTGCEPNRNERRIRPGRIDGTYVWEASRKRFKARTAAFKSIPFPGGDE</sequence>